<feature type="transmembrane region" description="Helical" evidence="5">
    <location>
        <begin position="329"/>
        <end position="352"/>
    </location>
</feature>
<dbReference type="EMBL" id="JACJFM010000012">
    <property type="protein sequence ID" value="MBB1487194.1"/>
    <property type="molecule type" value="Genomic_DNA"/>
</dbReference>
<keyword evidence="4 5" id="KW-0472">Membrane</keyword>
<evidence type="ECO:0000256" key="1">
    <source>
        <dbReference type="ARBA" id="ARBA00004141"/>
    </source>
</evidence>
<protein>
    <submittedName>
        <fullName evidence="6">Anion permease</fullName>
    </submittedName>
</protein>
<keyword evidence="2 5" id="KW-0812">Transmembrane</keyword>
<dbReference type="RefSeq" id="WP_182808971.1">
    <property type="nucleotide sequence ID" value="NZ_JACJFM010000012.1"/>
</dbReference>
<evidence type="ECO:0000256" key="5">
    <source>
        <dbReference type="SAM" id="Phobius"/>
    </source>
</evidence>
<dbReference type="GO" id="GO:0022857">
    <property type="term" value="F:transmembrane transporter activity"/>
    <property type="evidence" value="ECO:0007669"/>
    <property type="project" value="InterPro"/>
</dbReference>
<gene>
    <name evidence="6" type="ORF">H4O21_11295</name>
</gene>
<evidence type="ECO:0000256" key="3">
    <source>
        <dbReference type="ARBA" id="ARBA00022989"/>
    </source>
</evidence>
<feature type="transmembrane region" description="Helical" evidence="5">
    <location>
        <begin position="298"/>
        <end position="317"/>
    </location>
</feature>
<dbReference type="InterPro" id="IPR001898">
    <property type="entry name" value="SLC13A/DASS"/>
</dbReference>
<feature type="transmembrane region" description="Helical" evidence="5">
    <location>
        <begin position="86"/>
        <end position="108"/>
    </location>
</feature>
<keyword evidence="3 5" id="KW-1133">Transmembrane helix</keyword>
<dbReference type="PANTHER" id="PTHR10283">
    <property type="entry name" value="SOLUTE CARRIER FAMILY 13 MEMBER"/>
    <property type="match status" value="1"/>
</dbReference>
<feature type="transmembrane region" description="Helical" evidence="5">
    <location>
        <begin position="223"/>
        <end position="246"/>
    </location>
</feature>
<evidence type="ECO:0000256" key="4">
    <source>
        <dbReference type="ARBA" id="ARBA00023136"/>
    </source>
</evidence>
<evidence type="ECO:0000313" key="7">
    <source>
        <dbReference type="Proteomes" id="UP000565262"/>
    </source>
</evidence>
<keyword evidence="7" id="KW-1185">Reference proteome</keyword>
<evidence type="ECO:0000256" key="2">
    <source>
        <dbReference type="ARBA" id="ARBA00022692"/>
    </source>
</evidence>
<feature type="transmembrane region" description="Helical" evidence="5">
    <location>
        <begin position="372"/>
        <end position="394"/>
    </location>
</feature>
<accession>A0A839IRA2</accession>
<sequence>MYTLIDSAKACLNRSRVLVVVLTMVAFGLVFATPLDQFLNTHQLKVCFLILTTLIFFATGVLPEFITALLFMLMAVLFGLASPEVVFSGFSSNAVWLIFSGLVLGIAINETGLARRIAGRMSERLNGSYLQLIAGIVILATLLGFVMPSSMGRVLLFVPIAMALADRCGFNPGSNGHTGIALAAAFGSHVPTFAVLPANVPNMVFLGAVETLYQWAPGYGEYLVLHFPVLGMLKGAAIIMLIVWLFPDQPGVATASQTKEEQSADSGAITADQKKLLTIMLITLGLWVTDAWHHIPAAWIGLSAAIFLLIPGVGLVSQKSFNSKMNLGSILFVVGIMALGSVINSSGIGQFLGGQLNTWLPLQQGQNALNFILLSMTSFVAGVLTTLPGVPAVMTPFAEQMSQSSGLSLQSVLMTQVLGFSTILFPYQSAPLILAMQLAGVPVQQAARFCLLLLPLTLLVLFPLNYIWWSVLGWFG</sequence>
<dbReference type="GO" id="GO:0005886">
    <property type="term" value="C:plasma membrane"/>
    <property type="evidence" value="ECO:0007669"/>
    <property type="project" value="TreeGrafter"/>
</dbReference>
<reference evidence="6 7" key="1">
    <citation type="submission" date="2020-08" db="EMBL/GenBank/DDBJ databases">
        <title>Oceanospirillum sp. nov. isolated from marine sediment.</title>
        <authorList>
            <person name="Ji X."/>
        </authorList>
    </citation>
    <scope>NUCLEOTIDE SEQUENCE [LARGE SCALE GENOMIC DNA]</scope>
    <source>
        <strain evidence="6 7">D5</strain>
    </source>
</reference>
<organism evidence="6 7">
    <name type="scientific">Oceanospirillum sediminis</name>
    <dbReference type="NCBI Taxonomy" id="2760088"/>
    <lineage>
        <taxon>Bacteria</taxon>
        <taxon>Pseudomonadati</taxon>
        <taxon>Pseudomonadota</taxon>
        <taxon>Gammaproteobacteria</taxon>
        <taxon>Oceanospirillales</taxon>
        <taxon>Oceanospirillaceae</taxon>
        <taxon>Oceanospirillum</taxon>
    </lineage>
</organism>
<comment type="subcellular location">
    <subcellularLocation>
        <location evidence="1">Membrane</location>
        <topology evidence="1">Multi-pass membrane protein</topology>
    </subcellularLocation>
</comment>
<evidence type="ECO:0000313" key="6">
    <source>
        <dbReference type="EMBL" id="MBB1487194.1"/>
    </source>
</evidence>
<proteinExistence type="predicted"/>
<comment type="caution">
    <text evidence="6">The sequence shown here is derived from an EMBL/GenBank/DDBJ whole genome shotgun (WGS) entry which is preliminary data.</text>
</comment>
<dbReference type="Pfam" id="PF00939">
    <property type="entry name" value="Na_sulph_symp"/>
    <property type="match status" value="1"/>
</dbReference>
<dbReference type="Proteomes" id="UP000565262">
    <property type="component" value="Unassembled WGS sequence"/>
</dbReference>
<feature type="transmembrane region" description="Helical" evidence="5">
    <location>
        <begin position="446"/>
        <end position="469"/>
    </location>
</feature>
<name>A0A839IRA2_9GAMM</name>
<feature type="transmembrane region" description="Helical" evidence="5">
    <location>
        <begin position="129"/>
        <end position="147"/>
    </location>
</feature>
<dbReference type="AlphaFoldDB" id="A0A839IRA2"/>
<feature type="transmembrane region" description="Helical" evidence="5">
    <location>
        <begin position="17"/>
        <end position="35"/>
    </location>
</feature>
<feature type="transmembrane region" description="Helical" evidence="5">
    <location>
        <begin position="47"/>
        <end position="80"/>
    </location>
</feature>